<dbReference type="EMBL" id="JAXIOK010000006">
    <property type="protein sequence ID" value="KAK4767892.1"/>
    <property type="molecule type" value="Genomic_DNA"/>
</dbReference>
<dbReference type="GO" id="GO:0005874">
    <property type="term" value="C:microtubule"/>
    <property type="evidence" value="ECO:0007669"/>
    <property type="project" value="UniProtKB-KW"/>
</dbReference>
<dbReference type="GO" id="GO:0045505">
    <property type="term" value="F:dynein intermediate chain binding"/>
    <property type="evidence" value="ECO:0007669"/>
    <property type="project" value="TreeGrafter"/>
</dbReference>
<dbReference type="GO" id="GO:0005868">
    <property type="term" value="C:cytoplasmic dynein complex"/>
    <property type="evidence" value="ECO:0007669"/>
    <property type="project" value="TreeGrafter"/>
</dbReference>
<dbReference type="Proteomes" id="UP001345219">
    <property type="component" value="Chromosome 3"/>
</dbReference>
<name>A0AAN7KK91_9MYRT</name>
<evidence type="ECO:0000313" key="4">
    <source>
        <dbReference type="Proteomes" id="UP001345219"/>
    </source>
</evidence>
<reference evidence="3 4" key="1">
    <citation type="journal article" date="2023" name="Hortic Res">
        <title>Pangenome of water caltrop reveals structural variations and asymmetric subgenome divergence after allopolyploidization.</title>
        <authorList>
            <person name="Zhang X."/>
            <person name="Chen Y."/>
            <person name="Wang L."/>
            <person name="Yuan Y."/>
            <person name="Fang M."/>
            <person name="Shi L."/>
            <person name="Lu R."/>
            <person name="Comes H.P."/>
            <person name="Ma Y."/>
            <person name="Chen Y."/>
            <person name="Huang G."/>
            <person name="Zhou Y."/>
            <person name="Zheng Z."/>
            <person name="Qiu Y."/>
        </authorList>
    </citation>
    <scope>NUCLEOTIDE SEQUENCE [LARGE SCALE GENOMIC DNA]</scope>
    <source>
        <tissue evidence="3">Roots</tissue>
    </source>
</reference>
<dbReference type="Pfam" id="PF01221">
    <property type="entry name" value="Dynein_light"/>
    <property type="match status" value="1"/>
</dbReference>
<protein>
    <recommendedName>
        <fullName evidence="1">Dynein light chain</fullName>
    </recommendedName>
</protein>
<evidence type="ECO:0000256" key="1">
    <source>
        <dbReference type="RuleBase" id="RU365010"/>
    </source>
</evidence>
<sequence length="106" mass="12067">MAHNPKYRRSLTTPESPCSPSLRNHCLRSRAGVEEEVVDIEKFDKQRRVRFADRAEEFDAAYGPAWHCIVGVNFGSFVTHSVGGFMYSMNHKMYILLFKASVPSAK</sequence>
<dbReference type="SMART" id="SM01375">
    <property type="entry name" value="Dynein_light"/>
    <property type="match status" value="1"/>
</dbReference>
<feature type="compositionally biased region" description="Polar residues" evidence="2">
    <location>
        <begin position="10"/>
        <end position="20"/>
    </location>
</feature>
<proteinExistence type="inferred from homology"/>
<evidence type="ECO:0000313" key="3">
    <source>
        <dbReference type="EMBL" id="KAK4767892.1"/>
    </source>
</evidence>
<dbReference type="Gene3D" id="3.30.740.10">
    <property type="entry name" value="Protein Inhibitor Of Neuronal Nitric Oxide Synthase"/>
    <property type="match status" value="1"/>
</dbReference>
<organism evidence="3 4">
    <name type="scientific">Trapa incisa</name>
    <dbReference type="NCBI Taxonomy" id="236973"/>
    <lineage>
        <taxon>Eukaryota</taxon>
        <taxon>Viridiplantae</taxon>
        <taxon>Streptophyta</taxon>
        <taxon>Embryophyta</taxon>
        <taxon>Tracheophyta</taxon>
        <taxon>Spermatophyta</taxon>
        <taxon>Magnoliopsida</taxon>
        <taxon>eudicotyledons</taxon>
        <taxon>Gunneridae</taxon>
        <taxon>Pentapetalae</taxon>
        <taxon>rosids</taxon>
        <taxon>malvids</taxon>
        <taxon>Myrtales</taxon>
        <taxon>Lythraceae</taxon>
        <taxon>Trapa</taxon>
    </lineage>
</organism>
<keyword evidence="1" id="KW-0505">Motor protein</keyword>
<dbReference type="SUPFAM" id="SSF54648">
    <property type="entry name" value="DLC"/>
    <property type="match status" value="1"/>
</dbReference>
<comment type="subcellular location">
    <subcellularLocation>
        <location evidence="1">Cytoplasm</location>
        <location evidence="1">Cytoskeleton</location>
    </subcellularLocation>
</comment>
<dbReference type="PANTHER" id="PTHR11886">
    <property type="entry name" value="DYNEIN LIGHT CHAIN"/>
    <property type="match status" value="1"/>
</dbReference>
<keyword evidence="1" id="KW-0243">Dynein</keyword>
<keyword evidence="1" id="KW-0206">Cytoskeleton</keyword>
<dbReference type="InterPro" id="IPR001372">
    <property type="entry name" value="Dynein_light_chain_typ-1/2"/>
</dbReference>
<dbReference type="PANTHER" id="PTHR11886:SF80">
    <property type="entry name" value="OS01G0555600 PROTEIN"/>
    <property type="match status" value="1"/>
</dbReference>
<comment type="caution">
    <text evidence="3">The sequence shown here is derived from an EMBL/GenBank/DDBJ whole genome shotgun (WGS) entry which is preliminary data.</text>
</comment>
<dbReference type="GO" id="GO:0007017">
    <property type="term" value="P:microtubule-based process"/>
    <property type="evidence" value="ECO:0007669"/>
    <property type="project" value="InterPro"/>
</dbReference>
<evidence type="ECO:0000256" key="2">
    <source>
        <dbReference type="SAM" id="MobiDB-lite"/>
    </source>
</evidence>
<keyword evidence="1" id="KW-0963">Cytoplasm</keyword>
<dbReference type="InterPro" id="IPR037177">
    <property type="entry name" value="DLC_sf"/>
</dbReference>
<gene>
    <name evidence="3" type="ORF">SAY87_003033</name>
</gene>
<keyword evidence="4" id="KW-1185">Reference proteome</keyword>
<accession>A0AAN7KK91</accession>
<feature type="region of interest" description="Disordered" evidence="2">
    <location>
        <begin position="1"/>
        <end position="20"/>
    </location>
</feature>
<dbReference type="AlphaFoldDB" id="A0AAN7KK91"/>
<comment type="similarity">
    <text evidence="1">Belongs to the dynein light chain family.</text>
</comment>
<keyword evidence="1" id="KW-0493">Microtubule</keyword>